<keyword evidence="6" id="KW-1185">Reference proteome</keyword>
<reference evidence="6" key="1">
    <citation type="journal article" date="2019" name="Int. J. Syst. Evol. Microbiol.">
        <title>The Global Catalogue of Microorganisms (GCM) 10K type strain sequencing project: providing services to taxonomists for standard genome sequencing and annotation.</title>
        <authorList>
            <consortium name="The Broad Institute Genomics Platform"/>
            <consortium name="The Broad Institute Genome Sequencing Center for Infectious Disease"/>
            <person name="Wu L."/>
            <person name="Ma J."/>
        </authorList>
    </citation>
    <scope>NUCLEOTIDE SEQUENCE [LARGE SCALE GENOMIC DNA]</scope>
    <source>
        <strain evidence="6">CGMCC 1.15341</strain>
    </source>
</reference>
<name>A0ABQ1JYT8_9GAMM</name>
<evidence type="ECO:0000256" key="4">
    <source>
        <dbReference type="ARBA" id="ARBA00022801"/>
    </source>
</evidence>
<gene>
    <name evidence="5" type="primary">vhtD</name>
    <name evidence="5" type="ORF">GCM10011352_03520</name>
</gene>
<dbReference type="RefSeq" id="WP_188745383.1">
    <property type="nucleotide sequence ID" value="NZ_BMIJ01000001.1"/>
</dbReference>
<proteinExistence type="inferred from homology"/>
<dbReference type="InterPro" id="IPR000671">
    <property type="entry name" value="Peptidase_A31"/>
</dbReference>
<protein>
    <submittedName>
        <fullName evidence="5">Hydrogenase</fullName>
    </submittedName>
</protein>
<evidence type="ECO:0000256" key="2">
    <source>
        <dbReference type="ARBA" id="ARBA00022670"/>
    </source>
</evidence>
<dbReference type="NCBIfam" id="TIGR00072">
    <property type="entry name" value="hydrog_prot"/>
    <property type="match status" value="1"/>
</dbReference>
<evidence type="ECO:0000313" key="6">
    <source>
        <dbReference type="Proteomes" id="UP000629025"/>
    </source>
</evidence>
<keyword evidence="2" id="KW-0645">Protease</keyword>
<dbReference type="Proteomes" id="UP000629025">
    <property type="component" value="Unassembled WGS sequence"/>
</dbReference>
<comment type="caution">
    <text evidence="5">The sequence shown here is derived from an EMBL/GenBank/DDBJ whole genome shotgun (WGS) entry which is preliminary data.</text>
</comment>
<dbReference type="PANTHER" id="PTHR30302">
    <property type="entry name" value="HYDROGENASE 1 MATURATION PROTEASE"/>
    <property type="match status" value="1"/>
</dbReference>
<evidence type="ECO:0000256" key="1">
    <source>
        <dbReference type="ARBA" id="ARBA00006814"/>
    </source>
</evidence>
<keyword evidence="3" id="KW-0064">Aspartyl protease</keyword>
<dbReference type="Pfam" id="PF01750">
    <property type="entry name" value="HycI"/>
    <property type="match status" value="1"/>
</dbReference>
<accession>A0ABQ1JYT8</accession>
<sequence length="164" mass="17764">MSSARLLIIGVGSPAGDDRLGWEVIARLKAKLPDEANCDLWALDRPGAGLIEYLDRAEVCWLVDALLSKDTPGRYLQPGLELLMQSDDRASGSHGFGLADTLRLAERLGMLPQRIELHCLTINSADTLSEQLSPAVDAGVNGLVERLYQRLIDGMDHADANSQG</sequence>
<comment type="similarity">
    <text evidence="1">Belongs to the peptidase A31 family.</text>
</comment>
<dbReference type="PANTHER" id="PTHR30302:SF1">
    <property type="entry name" value="HYDROGENASE 2 MATURATION PROTEASE"/>
    <property type="match status" value="1"/>
</dbReference>
<dbReference type="EMBL" id="BMIJ01000001">
    <property type="protein sequence ID" value="GGB81094.1"/>
    <property type="molecule type" value="Genomic_DNA"/>
</dbReference>
<keyword evidence="4" id="KW-0378">Hydrolase</keyword>
<organism evidence="5 6">
    <name type="scientific">Marinobacterium zhoushanense</name>
    <dbReference type="NCBI Taxonomy" id="1679163"/>
    <lineage>
        <taxon>Bacteria</taxon>
        <taxon>Pseudomonadati</taxon>
        <taxon>Pseudomonadota</taxon>
        <taxon>Gammaproteobacteria</taxon>
        <taxon>Oceanospirillales</taxon>
        <taxon>Oceanospirillaceae</taxon>
        <taxon>Marinobacterium</taxon>
    </lineage>
</organism>
<dbReference type="Gene3D" id="3.40.50.1450">
    <property type="entry name" value="HybD-like"/>
    <property type="match status" value="1"/>
</dbReference>
<evidence type="ECO:0000313" key="5">
    <source>
        <dbReference type="EMBL" id="GGB81094.1"/>
    </source>
</evidence>
<evidence type="ECO:0000256" key="3">
    <source>
        <dbReference type="ARBA" id="ARBA00022750"/>
    </source>
</evidence>
<dbReference type="InterPro" id="IPR023430">
    <property type="entry name" value="Pept_HybD-like_dom_sf"/>
</dbReference>
<dbReference type="SUPFAM" id="SSF53163">
    <property type="entry name" value="HybD-like"/>
    <property type="match status" value="1"/>
</dbReference>